<dbReference type="SMART" id="SM00342">
    <property type="entry name" value="HTH_ARAC"/>
    <property type="match status" value="1"/>
</dbReference>
<evidence type="ECO:0000256" key="3">
    <source>
        <dbReference type="ARBA" id="ARBA00023163"/>
    </source>
</evidence>
<evidence type="ECO:0000313" key="5">
    <source>
        <dbReference type="EMBL" id="MBE9662955.1"/>
    </source>
</evidence>
<dbReference type="EMBL" id="JADFFL010000005">
    <property type="protein sequence ID" value="MBE9662955.1"/>
    <property type="molecule type" value="Genomic_DNA"/>
</dbReference>
<dbReference type="GO" id="GO:0003700">
    <property type="term" value="F:DNA-binding transcription factor activity"/>
    <property type="evidence" value="ECO:0007669"/>
    <property type="project" value="InterPro"/>
</dbReference>
<evidence type="ECO:0000313" key="6">
    <source>
        <dbReference type="Proteomes" id="UP000622475"/>
    </source>
</evidence>
<dbReference type="SUPFAM" id="SSF51215">
    <property type="entry name" value="Regulatory protein AraC"/>
    <property type="match status" value="1"/>
</dbReference>
<dbReference type="RefSeq" id="WP_194112190.1">
    <property type="nucleotide sequence ID" value="NZ_JADFFL010000005.1"/>
</dbReference>
<feature type="domain" description="HTH araC/xylS-type" evidence="4">
    <location>
        <begin position="186"/>
        <end position="284"/>
    </location>
</feature>
<gene>
    <name evidence="5" type="ORF">IRJ16_13775</name>
</gene>
<evidence type="ECO:0000256" key="2">
    <source>
        <dbReference type="ARBA" id="ARBA00023125"/>
    </source>
</evidence>
<keyword evidence="3" id="KW-0804">Transcription</keyword>
<accession>A0A929L2M5</accession>
<keyword evidence="2" id="KW-0238">DNA-binding</keyword>
<dbReference type="PROSITE" id="PS01124">
    <property type="entry name" value="HTH_ARAC_FAMILY_2"/>
    <property type="match status" value="1"/>
</dbReference>
<dbReference type="SUPFAM" id="SSF46689">
    <property type="entry name" value="Homeodomain-like"/>
    <property type="match status" value="1"/>
</dbReference>
<dbReference type="Pfam" id="PF12833">
    <property type="entry name" value="HTH_18"/>
    <property type="match status" value="1"/>
</dbReference>
<evidence type="ECO:0000259" key="4">
    <source>
        <dbReference type="PROSITE" id="PS01124"/>
    </source>
</evidence>
<organism evidence="5 6">
    <name type="scientific">Mucilaginibacter myungsuensis</name>
    <dbReference type="NCBI Taxonomy" id="649104"/>
    <lineage>
        <taxon>Bacteria</taxon>
        <taxon>Pseudomonadati</taxon>
        <taxon>Bacteroidota</taxon>
        <taxon>Sphingobacteriia</taxon>
        <taxon>Sphingobacteriales</taxon>
        <taxon>Sphingobacteriaceae</taxon>
        <taxon>Mucilaginibacter</taxon>
    </lineage>
</organism>
<dbReference type="PANTHER" id="PTHR43280:SF32">
    <property type="entry name" value="TRANSCRIPTIONAL REGULATORY PROTEIN"/>
    <property type="match status" value="1"/>
</dbReference>
<dbReference type="Pfam" id="PF02311">
    <property type="entry name" value="AraC_binding"/>
    <property type="match status" value="1"/>
</dbReference>
<keyword evidence="1" id="KW-0805">Transcription regulation</keyword>
<keyword evidence="6" id="KW-1185">Reference proteome</keyword>
<evidence type="ECO:0000256" key="1">
    <source>
        <dbReference type="ARBA" id="ARBA00023015"/>
    </source>
</evidence>
<dbReference type="Gene3D" id="1.10.10.60">
    <property type="entry name" value="Homeodomain-like"/>
    <property type="match status" value="1"/>
</dbReference>
<dbReference type="GO" id="GO:0043565">
    <property type="term" value="F:sequence-specific DNA binding"/>
    <property type="evidence" value="ECO:0007669"/>
    <property type="project" value="InterPro"/>
</dbReference>
<comment type="caution">
    <text evidence="5">The sequence shown here is derived from an EMBL/GenBank/DDBJ whole genome shotgun (WGS) entry which is preliminary data.</text>
</comment>
<dbReference type="InterPro" id="IPR014710">
    <property type="entry name" value="RmlC-like_jellyroll"/>
</dbReference>
<dbReference type="Proteomes" id="UP000622475">
    <property type="component" value="Unassembled WGS sequence"/>
</dbReference>
<reference evidence="5" key="1">
    <citation type="submission" date="2020-10" db="EMBL/GenBank/DDBJ databases">
        <title>Mucilaginibacter mali sp. nov., isolated from rhizosphere soil of apple orchard.</title>
        <authorList>
            <person name="Lee J.-S."/>
            <person name="Kim H.S."/>
            <person name="Kim J.-S."/>
        </authorList>
    </citation>
    <scope>NUCLEOTIDE SEQUENCE</scope>
    <source>
        <strain evidence="5">KCTC 22746</strain>
    </source>
</reference>
<dbReference type="InterPro" id="IPR037923">
    <property type="entry name" value="HTH-like"/>
</dbReference>
<dbReference type="Gene3D" id="2.60.120.10">
    <property type="entry name" value="Jelly Rolls"/>
    <property type="match status" value="1"/>
</dbReference>
<dbReference type="PANTHER" id="PTHR43280">
    <property type="entry name" value="ARAC-FAMILY TRANSCRIPTIONAL REGULATOR"/>
    <property type="match status" value="1"/>
</dbReference>
<dbReference type="InterPro" id="IPR003313">
    <property type="entry name" value="AraC-bd"/>
</dbReference>
<name>A0A929L2M5_9SPHI</name>
<dbReference type="InterPro" id="IPR018060">
    <property type="entry name" value="HTH_AraC"/>
</dbReference>
<dbReference type="AlphaFoldDB" id="A0A929L2M5"/>
<proteinExistence type="predicted"/>
<sequence>MTKEEIYLYELSANPHGLIISPMLASFIPEDDGLKAITPHRHDTHGLFLLTSGQMTMMVEGRKVVMMPSSLMLIQPGQVHQCLNVQAISGWVMFFDGRFLDAGIRIIIERTIETIALLKFDNEGSLFFQQLLLSIYQAAEEKRPGKFQTKMLHALINALYYKAADLFLLLESLEEASSSRSSLIVQQFKDLIKRNFKIWKRPADYANALNISVSHLNDTVKINTGYSATHLIQQVVTGEAQRTLRYTTKSIKEIAFGLGYADHKYFTRLFTRVVGRPPSGFRKTEQQKPAPQPEVLVFRTSVQGKDIADDLVDSIRNLYPEYEVSFDLEDRDNILRVKGREAHPERIRQVLLTGGYTCEEIG</sequence>
<dbReference type="InterPro" id="IPR009057">
    <property type="entry name" value="Homeodomain-like_sf"/>
</dbReference>
<protein>
    <submittedName>
        <fullName evidence="5">Helix-turn-helix domain-containing protein</fullName>
    </submittedName>
</protein>